<evidence type="ECO:0000313" key="2">
    <source>
        <dbReference type="EMBL" id="QGA27707.1"/>
    </source>
</evidence>
<accession>A0A5Q0QC05</accession>
<dbReference type="Pfam" id="PF12831">
    <property type="entry name" value="FAD_oxidored"/>
    <property type="match status" value="1"/>
</dbReference>
<name>A0A5Q0QC05_9SPHI</name>
<protein>
    <submittedName>
        <fullName evidence="2">FAD-dependent oxidoreductase</fullName>
    </submittedName>
</protein>
<feature type="chain" id="PRO_5024882051" evidence="1">
    <location>
        <begin position="20"/>
        <end position="425"/>
    </location>
</feature>
<organism evidence="2 3">
    <name type="scientific">Sphingobacterium zhuxiongii</name>
    <dbReference type="NCBI Taxonomy" id="2662364"/>
    <lineage>
        <taxon>Bacteria</taxon>
        <taxon>Pseudomonadati</taxon>
        <taxon>Bacteroidota</taxon>
        <taxon>Sphingobacteriia</taxon>
        <taxon>Sphingobacteriales</taxon>
        <taxon>Sphingobacteriaceae</taxon>
        <taxon>Sphingobacterium</taxon>
    </lineage>
</organism>
<dbReference type="Proteomes" id="UP000326921">
    <property type="component" value="Chromosome"/>
</dbReference>
<reference evidence="2 3" key="1">
    <citation type="submission" date="2019-10" db="EMBL/GenBank/DDBJ databases">
        <authorList>
            <person name="Dong K."/>
        </authorList>
    </citation>
    <scope>NUCLEOTIDE SEQUENCE [LARGE SCALE GENOMIC DNA]</scope>
    <source>
        <strain evidence="3">dk4302</strain>
    </source>
</reference>
<sequence length="425" mass="48029">MRFTLFLLICLSLPSLVSAQKRVKPKLLIYADGFVGWAAAVQASKSNVETILVIDNLDFLKTSEGEKVVIDQKFKLNGGIWMELLMDMALSKTRDQTLAETVMSDINPRLAANSIDRFKAKMQGVTLIVSEKVIQFDRNRKSWQITLSNKEKYTVPVIIDATQKSELYSKLTIPDSLAARESEFTPINAITIPLSRTTVAVEELDHQVKLLGIQAILNAQYENMFSIGPNLHLTDSPNDIPMRISLGQALGAVAGYCAFFETKADKVDVRKIQSELLTFNARLNPYVDIRVDDPHFASIQKFYLTGFFLGEIKDGGMYLQKDAIVKFDDVKPVLNDLYSRSQLWFLDNYRNEGMRWKDLVSLIKFISLKGDEVEQQLIKEWTTKRKFEGAYDPEAFVTRGQLAVVCDLYSTSFAKAINVEGQFGK</sequence>
<keyword evidence="3" id="KW-1185">Reference proteome</keyword>
<evidence type="ECO:0000256" key="1">
    <source>
        <dbReference type="SAM" id="SignalP"/>
    </source>
</evidence>
<proteinExistence type="predicted"/>
<gene>
    <name evidence="2" type="ORF">GFH32_15880</name>
</gene>
<dbReference type="AlphaFoldDB" id="A0A5Q0QC05"/>
<feature type="signal peptide" evidence="1">
    <location>
        <begin position="1"/>
        <end position="19"/>
    </location>
</feature>
<dbReference type="RefSeq" id="WP_153512534.1">
    <property type="nucleotide sequence ID" value="NZ_CP045652.1"/>
</dbReference>
<keyword evidence="1" id="KW-0732">Signal</keyword>
<dbReference type="KEGG" id="sphe:GFH32_15880"/>
<dbReference type="EMBL" id="CP045652">
    <property type="protein sequence ID" value="QGA27707.1"/>
    <property type="molecule type" value="Genomic_DNA"/>
</dbReference>
<evidence type="ECO:0000313" key="3">
    <source>
        <dbReference type="Proteomes" id="UP000326921"/>
    </source>
</evidence>